<evidence type="ECO:0000256" key="1">
    <source>
        <dbReference type="SAM" id="MobiDB-lite"/>
    </source>
</evidence>
<dbReference type="GO" id="GO:0016020">
    <property type="term" value="C:membrane"/>
    <property type="evidence" value="ECO:0000318"/>
    <property type="project" value="GO_Central"/>
</dbReference>
<name>E9GIZ7_DAPPU</name>
<dbReference type="Pfam" id="PF02014">
    <property type="entry name" value="Reeler"/>
    <property type="match status" value="1"/>
</dbReference>
<dbReference type="InterPro" id="IPR042307">
    <property type="entry name" value="Reeler_sf"/>
</dbReference>
<proteinExistence type="predicted"/>
<accession>E9GIZ7</accession>
<protein>
    <recommendedName>
        <fullName evidence="3">Reelin domain-containing protein</fullName>
    </recommendedName>
</protein>
<evidence type="ECO:0000313" key="5">
    <source>
        <dbReference type="Proteomes" id="UP000000305"/>
    </source>
</evidence>
<evidence type="ECO:0000256" key="2">
    <source>
        <dbReference type="SAM" id="SignalP"/>
    </source>
</evidence>
<feature type="chain" id="PRO_5003240387" description="Reelin domain-containing protein" evidence="2">
    <location>
        <begin position="28"/>
        <end position="214"/>
    </location>
</feature>
<reference evidence="4 5" key="1">
    <citation type="journal article" date="2011" name="Science">
        <title>The ecoresponsive genome of Daphnia pulex.</title>
        <authorList>
            <person name="Colbourne J.K."/>
            <person name="Pfrender M.E."/>
            <person name="Gilbert D."/>
            <person name="Thomas W.K."/>
            <person name="Tucker A."/>
            <person name="Oakley T.H."/>
            <person name="Tokishita S."/>
            <person name="Aerts A."/>
            <person name="Arnold G.J."/>
            <person name="Basu M.K."/>
            <person name="Bauer D.J."/>
            <person name="Caceres C.E."/>
            <person name="Carmel L."/>
            <person name="Casola C."/>
            <person name="Choi J.H."/>
            <person name="Detter J.C."/>
            <person name="Dong Q."/>
            <person name="Dusheyko S."/>
            <person name="Eads B.D."/>
            <person name="Frohlich T."/>
            <person name="Geiler-Samerotte K.A."/>
            <person name="Gerlach D."/>
            <person name="Hatcher P."/>
            <person name="Jogdeo S."/>
            <person name="Krijgsveld J."/>
            <person name="Kriventseva E.V."/>
            <person name="Kultz D."/>
            <person name="Laforsch C."/>
            <person name="Lindquist E."/>
            <person name="Lopez J."/>
            <person name="Manak J.R."/>
            <person name="Muller J."/>
            <person name="Pangilinan J."/>
            <person name="Patwardhan R.P."/>
            <person name="Pitluck S."/>
            <person name="Pritham E.J."/>
            <person name="Rechtsteiner A."/>
            <person name="Rho M."/>
            <person name="Rogozin I.B."/>
            <person name="Sakarya O."/>
            <person name="Salamov A."/>
            <person name="Schaack S."/>
            <person name="Shapiro H."/>
            <person name="Shiga Y."/>
            <person name="Skalitzky C."/>
            <person name="Smith Z."/>
            <person name="Souvorov A."/>
            <person name="Sung W."/>
            <person name="Tang Z."/>
            <person name="Tsuchiya D."/>
            <person name="Tu H."/>
            <person name="Vos H."/>
            <person name="Wang M."/>
            <person name="Wolf Y.I."/>
            <person name="Yamagata H."/>
            <person name="Yamada T."/>
            <person name="Ye Y."/>
            <person name="Shaw J.R."/>
            <person name="Andrews J."/>
            <person name="Crease T.J."/>
            <person name="Tang H."/>
            <person name="Lucas S.M."/>
            <person name="Robertson H.M."/>
            <person name="Bork P."/>
            <person name="Koonin E.V."/>
            <person name="Zdobnov E.M."/>
            <person name="Grigoriev I.V."/>
            <person name="Lynch M."/>
            <person name="Boore J.L."/>
        </authorList>
    </citation>
    <scope>NUCLEOTIDE SEQUENCE [LARGE SCALE GENOMIC DNA]</scope>
</reference>
<dbReference type="PANTHER" id="PTHR45828">
    <property type="entry name" value="CYTOCHROME B561/FERRIC REDUCTASE TRANSMEMBRANE"/>
    <property type="match status" value="1"/>
</dbReference>
<feature type="signal peptide" evidence="2">
    <location>
        <begin position="1"/>
        <end position="27"/>
    </location>
</feature>
<evidence type="ECO:0000259" key="3">
    <source>
        <dbReference type="PROSITE" id="PS51019"/>
    </source>
</evidence>
<dbReference type="CDD" id="cd08544">
    <property type="entry name" value="Reeler"/>
    <property type="match status" value="1"/>
</dbReference>
<sequence>MYCKNLYTCAVLGALLLVLAPIHRVNGEEEGAPPEACATMTPGHPFDPQLLSSAPFKTEIPAGNSVPMGDTVRIELRAQNSLIPFKGFLVMAFDVNDDTKPIGTFKLPSDGKVIDCLQGVGNAATHQWKDDKKLVTIDWIPPTSEYTGTAIFRTTYVHNISTFWVKTESNTVSFVKESPVTTPQTPTTPSSASQSSSSMWAGLIAFSMLTLLMR</sequence>
<feature type="region of interest" description="Disordered" evidence="1">
    <location>
        <begin position="176"/>
        <end position="195"/>
    </location>
</feature>
<feature type="compositionally biased region" description="Low complexity" evidence="1">
    <location>
        <begin position="178"/>
        <end position="195"/>
    </location>
</feature>
<dbReference type="PROSITE" id="PS51019">
    <property type="entry name" value="REELIN"/>
    <property type="match status" value="1"/>
</dbReference>
<feature type="domain" description="Reelin" evidence="3">
    <location>
        <begin position="22"/>
        <end position="189"/>
    </location>
</feature>
<dbReference type="eggNOG" id="KOG4293">
    <property type="taxonomic scope" value="Eukaryota"/>
</dbReference>
<dbReference type="PhylomeDB" id="E9GIZ7"/>
<dbReference type="EMBL" id="GL732547">
    <property type="protein sequence ID" value="EFX80354.1"/>
    <property type="molecule type" value="Genomic_DNA"/>
</dbReference>
<keyword evidence="5" id="KW-1185">Reference proteome</keyword>
<dbReference type="InParanoid" id="E9GIZ7"/>
<dbReference type="OrthoDB" id="6418377at2759"/>
<dbReference type="PANTHER" id="PTHR45828:SF36">
    <property type="entry name" value="REELIN DOMAIN-CONTAINING PROTEIN"/>
    <property type="match status" value="1"/>
</dbReference>
<dbReference type="AlphaFoldDB" id="E9GIZ7"/>
<dbReference type="InterPro" id="IPR051237">
    <property type="entry name" value="Ferric-chelate_Red/DefProt"/>
</dbReference>
<evidence type="ECO:0000313" key="4">
    <source>
        <dbReference type="EMBL" id="EFX80354.1"/>
    </source>
</evidence>
<keyword evidence="2" id="KW-0732">Signal</keyword>
<dbReference type="KEGG" id="dpx:DAPPUDRAFT_304084"/>
<gene>
    <name evidence="4" type="ORF">DAPPUDRAFT_304084</name>
</gene>
<dbReference type="InterPro" id="IPR002861">
    <property type="entry name" value="Reeler_dom"/>
</dbReference>
<dbReference type="HOGENOM" id="CLU_091827_0_0_1"/>
<dbReference type="Proteomes" id="UP000000305">
    <property type="component" value="Unassembled WGS sequence"/>
</dbReference>
<dbReference type="Gene3D" id="2.60.40.4060">
    <property type="entry name" value="Reeler domain"/>
    <property type="match status" value="1"/>
</dbReference>
<organism evidence="4 5">
    <name type="scientific">Daphnia pulex</name>
    <name type="common">Water flea</name>
    <dbReference type="NCBI Taxonomy" id="6669"/>
    <lineage>
        <taxon>Eukaryota</taxon>
        <taxon>Metazoa</taxon>
        <taxon>Ecdysozoa</taxon>
        <taxon>Arthropoda</taxon>
        <taxon>Crustacea</taxon>
        <taxon>Branchiopoda</taxon>
        <taxon>Diplostraca</taxon>
        <taxon>Cladocera</taxon>
        <taxon>Anomopoda</taxon>
        <taxon>Daphniidae</taxon>
        <taxon>Daphnia</taxon>
    </lineage>
</organism>